<feature type="region of interest" description="Disordered" evidence="5">
    <location>
        <begin position="17"/>
        <end position="166"/>
    </location>
</feature>
<evidence type="ECO:0000256" key="1">
    <source>
        <dbReference type="ARBA" id="ARBA00004123"/>
    </source>
</evidence>
<keyword evidence="2 4" id="KW-0863">Zinc-finger</keyword>
<reference evidence="7" key="1">
    <citation type="submission" date="2019-03" db="EMBL/GenBank/DDBJ databases">
        <authorList>
            <person name="Warren W.C."/>
            <person name="Johnson G.S."/>
        </authorList>
    </citation>
    <scope>NUCLEOTIDE SEQUENCE [LARGE SCALE GENOMIC DNA]</scope>
    <source>
        <strain evidence="7">Basenji</strain>
    </source>
</reference>
<feature type="domain" description="B box-type" evidence="6">
    <location>
        <begin position="302"/>
        <end position="340"/>
    </location>
</feature>
<evidence type="ECO:0000313" key="8">
    <source>
        <dbReference type="Proteomes" id="UP000694429"/>
    </source>
</evidence>
<dbReference type="SMART" id="SM00336">
    <property type="entry name" value="BBOX"/>
    <property type="match status" value="2"/>
</dbReference>
<evidence type="ECO:0000256" key="3">
    <source>
        <dbReference type="ARBA" id="ARBA00022833"/>
    </source>
</evidence>
<protein>
    <recommendedName>
        <fullName evidence="6">B box-type domain-containing protein</fullName>
    </recommendedName>
</protein>
<accession>A0A8C0PI57</accession>
<feature type="compositionally biased region" description="Low complexity" evidence="5">
    <location>
        <begin position="100"/>
        <end position="112"/>
    </location>
</feature>
<organism evidence="7 8">
    <name type="scientific">Canis lupus familiaris</name>
    <name type="common">Dog</name>
    <name type="synonym">Canis familiaris</name>
    <dbReference type="NCBI Taxonomy" id="9615"/>
    <lineage>
        <taxon>Eukaryota</taxon>
        <taxon>Metazoa</taxon>
        <taxon>Chordata</taxon>
        <taxon>Craniata</taxon>
        <taxon>Vertebrata</taxon>
        <taxon>Euteleostomi</taxon>
        <taxon>Mammalia</taxon>
        <taxon>Eutheria</taxon>
        <taxon>Laurasiatheria</taxon>
        <taxon>Carnivora</taxon>
        <taxon>Caniformia</taxon>
        <taxon>Canidae</taxon>
        <taxon>Canis</taxon>
    </lineage>
</organism>
<dbReference type="Proteomes" id="UP000694429">
    <property type="component" value="Chromosome 16"/>
</dbReference>
<name>A0A8C0PI57_CANLF</name>
<comment type="subcellular location">
    <subcellularLocation>
        <location evidence="1">Nucleus</location>
    </subcellularLocation>
</comment>
<reference evidence="7" key="2">
    <citation type="submission" date="2025-08" db="UniProtKB">
        <authorList>
            <consortium name="Ensembl"/>
        </authorList>
    </citation>
    <scope>IDENTIFICATION</scope>
</reference>
<dbReference type="Ensembl" id="ENSCAFT00030047350.1">
    <property type="protein sequence ID" value="ENSCAFP00030041402.1"/>
    <property type="gene ID" value="ENSCAFG00030025642.1"/>
</dbReference>
<dbReference type="Gene3D" id="3.30.160.60">
    <property type="entry name" value="Classic Zinc Finger"/>
    <property type="match status" value="1"/>
</dbReference>
<dbReference type="InterPro" id="IPR000315">
    <property type="entry name" value="Znf_B-box"/>
</dbReference>
<proteinExistence type="predicted"/>
<dbReference type="SUPFAM" id="SSF57845">
    <property type="entry name" value="B-box zinc-binding domain"/>
    <property type="match status" value="1"/>
</dbReference>
<dbReference type="GO" id="GO:0008270">
    <property type="term" value="F:zinc ion binding"/>
    <property type="evidence" value="ECO:0007669"/>
    <property type="project" value="UniProtKB-KW"/>
</dbReference>
<dbReference type="CDD" id="cd19845">
    <property type="entry name" value="Bbox1_TIF1a_C-VI"/>
    <property type="match status" value="1"/>
</dbReference>
<dbReference type="PROSITE" id="PS50119">
    <property type="entry name" value="ZF_BBOX"/>
    <property type="match status" value="2"/>
</dbReference>
<sequence>DFDTSYLISRAARPAAELRPPWAGLTQADPISPSVINKRSLDLPRGAPRTARPNQRPRLGRGRGRGWASAFAPPSLSPRPAEPRGLGQAPPPGQARRRLGGALLAGASAAGRGRAGAGAGPEAEVGRRWRGGRGPERAAGTRGRAGAQPSRGEQRPEPGPELLPCLPAPRRYLMLPAPMLGSAETPPPVPAPGSPVSGSSPFATQVGVIRCPVCSQECAERDNIDNFFVKDTTEVPSSTVEKSNQVCTSCEDNAEANGFCVECVEWLCKTCIRAHQRVKFTKDHTVRQKEEVSPEAVGVTSQQPVFCPFHKKEQLKLYCETCDKLACRDCQLLEHKEHRY</sequence>
<feature type="domain" description="B box-type" evidence="6">
    <location>
        <begin position="242"/>
        <end position="295"/>
    </location>
</feature>
<evidence type="ECO:0000256" key="5">
    <source>
        <dbReference type="SAM" id="MobiDB-lite"/>
    </source>
</evidence>
<dbReference type="PANTHER" id="PTHR45915">
    <property type="entry name" value="TRANSCRIPTION INTERMEDIARY FACTOR"/>
    <property type="match status" value="1"/>
</dbReference>
<evidence type="ECO:0000313" key="7">
    <source>
        <dbReference type="Ensembl" id="ENSCAFP00030041402.1"/>
    </source>
</evidence>
<evidence type="ECO:0000256" key="2">
    <source>
        <dbReference type="ARBA" id="ARBA00022771"/>
    </source>
</evidence>
<keyword evidence="3" id="KW-0862">Zinc</keyword>
<evidence type="ECO:0000256" key="4">
    <source>
        <dbReference type="PROSITE-ProRule" id="PRU00024"/>
    </source>
</evidence>
<keyword evidence="2 4" id="KW-0479">Metal-binding</keyword>
<dbReference type="GO" id="GO:0005634">
    <property type="term" value="C:nucleus"/>
    <property type="evidence" value="ECO:0007669"/>
    <property type="project" value="UniProtKB-SubCell"/>
</dbReference>
<dbReference type="AlphaFoldDB" id="A0A8C0PI57"/>
<dbReference type="PANTHER" id="PTHR45915:SF4">
    <property type="entry name" value="TRANSCRIPTION INTERMEDIARY FACTOR 1-ALPHA"/>
    <property type="match status" value="1"/>
</dbReference>
<feature type="compositionally biased region" description="Low complexity" evidence="5">
    <location>
        <begin position="137"/>
        <end position="147"/>
    </location>
</feature>
<dbReference type="Pfam" id="PF00643">
    <property type="entry name" value="zf-B_box"/>
    <property type="match status" value="1"/>
</dbReference>
<evidence type="ECO:0000259" key="6">
    <source>
        <dbReference type="PROSITE" id="PS50119"/>
    </source>
</evidence>